<protein>
    <submittedName>
        <fullName evidence="1">Uncharacterized protein</fullName>
    </submittedName>
</protein>
<name>A0ACC5WM16_PANGG</name>
<gene>
    <name evidence="1" type="ORF">PGIGA_G00231320</name>
</gene>
<sequence>MTLRESPSLNQRHSWTCIERLSGMKDEKRGTAAVQASHTSTGSRLIRLCCLSKGTVEENTRAPGVSASTAPRLEFHLLNVLLFTVLSRSPSLISTCSFLLTTNAMFHL</sequence>
<keyword evidence="2" id="KW-1185">Reference proteome</keyword>
<dbReference type="Proteomes" id="UP000829447">
    <property type="component" value="Linkage Group LG7"/>
</dbReference>
<comment type="caution">
    <text evidence="1">The sequence shown here is derived from an EMBL/GenBank/DDBJ whole genome shotgun (WGS) entry which is preliminary data.</text>
</comment>
<evidence type="ECO:0000313" key="2">
    <source>
        <dbReference type="Proteomes" id="UP000829447"/>
    </source>
</evidence>
<organism evidence="1 2">
    <name type="scientific">Pangasianodon gigas</name>
    <name type="common">Mekong giant catfish</name>
    <name type="synonym">Pangasius gigas</name>
    <dbReference type="NCBI Taxonomy" id="30993"/>
    <lineage>
        <taxon>Eukaryota</taxon>
        <taxon>Metazoa</taxon>
        <taxon>Chordata</taxon>
        <taxon>Craniata</taxon>
        <taxon>Vertebrata</taxon>
        <taxon>Euteleostomi</taxon>
        <taxon>Actinopterygii</taxon>
        <taxon>Neopterygii</taxon>
        <taxon>Teleostei</taxon>
        <taxon>Ostariophysi</taxon>
        <taxon>Siluriformes</taxon>
        <taxon>Pangasiidae</taxon>
        <taxon>Pangasianodon</taxon>
    </lineage>
</organism>
<accession>A0ACC5WM16</accession>
<evidence type="ECO:0000313" key="1">
    <source>
        <dbReference type="EMBL" id="MCI4379705.1"/>
    </source>
</evidence>
<reference evidence="1 2" key="1">
    <citation type="journal article" date="2022" name="bioRxiv">
        <title>An ancient truncated duplication of the anti-Mullerian hormone receptor type 2 gene is a potential conserved master sex determinant in the Pangasiidae catfish family.</title>
        <authorList>
            <person name="Wen M."/>
            <person name="Pan Q."/>
            <person name="Jouanno E."/>
            <person name="Montfort J."/>
            <person name="Zahm M."/>
            <person name="Cabau C."/>
            <person name="Klopp C."/>
            <person name="Iampietro C."/>
            <person name="Roques C."/>
            <person name="Bouchez O."/>
            <person name="Castinel A."/>
            <person name="Donnadieu C."/>
            <person name="Parrinello H."/>
            <person name="Poncet C."/>
            <person name="Belmonte E."/>
            <person name="Gautier V."/>
            <person name="Avarre J.-C."/>
            <person name="Dugue R."/>
            <person name="Gustiano R."/>
            <person name="Ha T.T.T."/>
            <person name="Campet M."/>
            <person name="Sriphairoj K."/>
            <person name="Ribolli J."/>
            <person name="de Almeida F.L."/>
            <person name="Desvignes T."/>
            <person name="Postlethwait J.H."/>
            <person name="Bucao C.F."/>
            <person name="Robinson-Rechavi M."/>
            <person name="Bobe J."/>
            <person name="Herpin A."/>
            <person name="Guiguen Y."/>
        </authorList>
    </citation>
    <scope>NUCLEOTIDE SEQUENCE [LARGE SCALE GENOMIC DNA]</scope>
    <source>
        <strain evidence="1">YG-Dec2019</strain>
    </source>
</reference>
<dbReference type="EMBL" id="CM040460">
    <property type="protein sequence ID" value="MCI4379705.1"/>
    <property type="molecule type" value="Genomic_DNA"/>
</dbReference>
<proteinExistence type="predicted"/>